<sequence length="66" mass="7600">MLRPTNEKFQIGCFYGSISPTGRWNRRGTPRISRDLGPGSYTILKLAADLRKLKRNKKLHTVKIQD</sequence>
<reference evidence="1 2" key="1">
    <citation type="submission" date="2020-02" db="EMBL/GenBank/DDBJ databases">
        <title>A chromosome-scale genome assembly of the black bullhead catfish (Ameiurus melas).</title>
        <authorList>
            <person name="Wen M."/>
            <person name="Zham M."/>
            <person name="Cabau C."/>
            <person name="Klopp C."/>
            <person name="Donnadieu C."/>
            <person name="Roques C."/>
            <person name="Bouchez O."/>
            <person name="Lampietro C."/>
            <person name="Jouanno E."/>
            <person name="Herpin A."/>
            <person name="Louis A."/>
            <person name="Berthelot C."/>
            <person name="Parey E."/>
            <person name="Roest-Crollius H."/>
            <person name="Braasch I."/>
            <person name="Postlethwait J."/>
            <person name="Robinson-Rechavi M."/>
            <person name="Echchiki A."/>
            <person name="Begum T."/>
            <person name="Montfort J."/>
            <person name="Schartl M."/>
            <person name="Bobe J."/>
            <person name="Guiguen Y."/>
        </authorList>
    </citation>
    <scope>NUCLEOTIDE SEQUENCE [LARGE SCALE GENOMIC DNA]</scope>
    <source>
        <strain evidence="1">M_S1</strain>
        <tissue evidence="1">Blood</tissue>
    </source>
</reference>
<evidence type="ECO:0000313" key="2">
    <source>
        <dbReference type="Proteomes" id="UP000593565"/>
    </source>
</evidence>
<keyword evidence="2" id="KW-1185">Reference proteome</keyword>
<gene>
    <name evidence="1" type="ORF">AMELA_G00171370</name>
</gene>
<organism evidence="1 2">
    <name type="scientific">Ameiurus melas</name>
    <name type="common">Black bullhead</name>
    <name type="synonym">Silurus melas</name>
    <dbReference type="NCBI Taxonomy" id="219545"/>
    <lineage>
        <taxon>Eukaryota</taxon>
        <taxon>Metazoa</taxon>
        <taxon>Chordata</taxon>
        <taxon>Craniata</taxon>
        <taxon>Vertebrata</taxon>
        <taxon>Euteleostomi</taxon>
        <taxon>Actinopterygii</taxon>
        <taxon>Neopterygii</taxon>
        <taxon>Teleostei</taxon>
        <taxon>Ostariophysi</taxon>
        <taxon>Siluriformes</taxon>
        <taxon>Ictaluridae</taxon>
        <taxon>Ameiurus</taxon>
    </lineage>
</organism>
<dbReference type="Proteomes" id="UP000593565">
    <property type="component" value="Unassembled WGS sequence"/>
</dbReference>
<comment type="caution">
    <text evidence="1">The sequence shown here is derived from an EMBL/GenBank/DDBJ whole genome shotgun (WGS) entry which is preliminary data.</text>
</comment>
<dbReference type="EMBL" id="JAAGNN010000014">
    <property type="protein sequence ID" value="KAF4080447.1"/>
    <property type="molecule type" value="Genomic_DNA"/>
</dbReference>
<accession>A0A7J6AEK3</accession>
<protein>
    <submittedName>
        <fullName evidence="1">Uncharacterized protein</fullName>
    </submittedName>
</protein>
<name>A0A7J6AEK3_AMEME</name>
<dbReference type="AlphaFoldDB" id="A0A7J6AEK3"/>
<evidence type="ECO:0000313" key="1">
    <source>
        <dbReference type="EMBL" id="KAF4080447.1"/>
    </source>
</evidence>
<proteinExistence type="predicted"/>